<sequence>METTKNKTVSEEQAITHGENHNIGNGGFLVSPCPPGTVFTREQLNEEQLEIGKVTYDFCKSKVASCPHDLDKKPVDDDGTPVLVKLFREAAEQGLVSAAIPEEYDGLGMDLMTDMFVSENLCRFHASFSVTCIAHLGIGTKPILLFGTEEQKKKYLPKLASGEYMGCYALTEPGSGSDALSGRTEARLEGDHYILNGSKQFITNGGWADVAVVFTRIEGKYSALIVDLDLEGVSRGAEEKKMGIKGSSTTTLTFDNVKVPKENLLGKLGDAANIALNILNIGRLALGFAVQGGARTVINTTIKYIKERKQFGRSLAEFDMQLAKLADMSVRLFGIESINFRTAAPIDEKINEQKSQDFSAESLIQAVRSFAMESSICKVEGSEAQYNICENAVKMHGGYGYTSEYSVEREFRDCIINMIYEGTNDINRLVIFDFLVRNIYSGGIPYRVFTEEVQQALRTRQFNYAYREVAFEEEKKSVYAAKYAVAYLVEKAILRYGKDISNQQQVIEHISDMLIHLYVVDSVIARCHYLKDHGNYGEVEEAIAKVTTIDRLEQIRTLARRAIWDVSHDYDVDRSREDLEWLLSHTEYNENVFPLKRVIGQAVLEKEQYYL</sequence>
<comment type="cofactor">
    <cofactor evidence="1 6">
        <name>FAD</name>
        <dbReference type="ChEBI" id="CHEBI:57692"/>
    </cofactor>
</comment>
<accession>A0A5S9IJU2</accession>
<dbReference type="GO" id="GO:0050660">
    <property type="term" value="F:flavin adenine dinucleotide binding"/>
    <property type="evidence" value="ECO:0007669"/>
    <property type="project" value="InterPro"/>
</dbReference>
<evidence type="ECO:0000313" key="12">
    <source>
        <dbReference type="Proteomes" id="UP000326354"/>
    </source>
</evidence>
<evidence type="ECO:0000256" key="2">
    <source>
        <dbReference type="ARBA" id="ARBA00009347"/>
    </source>
</evidence>
<feature type="domain" description="Acyl-CoA dehydrogenase/oxidase N-terminal" evidence="9">
    <location>
        <begin position="45"/>
        <end position="163"/>
    </location>
</feature>
<dbReference type="InterPro" id="IPR009100">
    <property type="entry name" value="AcylCoA_DH/oxidase_NM_dom_sf"/>
</dbReference>
<evidence type="ECO:0000259" key="10">
    <source>
        <dbReference type="Pfam" id="PF21263"/>
    </source>
</evidence>
<dbReference type="PANTHER" id="PTHR43884:SF12">
    <property type="entry name" value="ISOVALERYL-COA DEHYDROGENASE, MITOCHONDRIAL-RELATED"/>
    <property type="match status" value="1"/>
</dbReference>
<dbReference type="SUPFAM" id="SSF47203">
    <property type="entry name" value="Acyl-CoA dehydrogenase C-terminal domain-like"/>
    <property type="match status" value="2"/>
</dbReference>
<dbReference type="InterPro" id="IPR013786">
    <property type="entry name" value="AcylCoA_DH/ox_N"/>
</dbReference>
<dbReference type="AlphaFoldDB" id="A0A5S9IJU2"/>
<dbReference type="Proteomes" id="UP000326354">
    <property type="component" value="Chromosome"/>
</dbReference>
<dbReference type="FunFam" id="2.40.110.10:FF:000001">
    <property type="entry name" value="Acyl-CoA dehydrogenase, mitochondrial"/>
    <property type="match status" value="1"/>
</dbReference>
<dbReference type="Pfam" id="PF02771">
    <property type="entry name" value="Acyl-CoA_dh_N"/>
    <property type="match status" value="1"/>
</dbReference>
<dbReference type="Gene3D" id="2.40.110.10">
    <property type="entry name" value="Butyryl-CoA Dehydrogenase, subunit A, domain 2"/>
    <property type="match status" value="1"/>
</dbReference>
<comment type="similarity">
    <text evidence="2 6">Belongs to the acyl-CoA dehydrogenase family.</text>
</comment>
<evidence type="ECO:0000259" key="7">
    <source>
        <dbReference type="Pfam" id="PF00441"/>
    </source>
</evidence>
<name>A0A5S9IJU2_UABAM</name>
<dbReference type="SUPFAM" id="SSF56645">
    <property type="entry name" value="Acyl-CoA dehydrogenase NM domain-like"/>
    <property type="match status" value="1"/>
</dbReference>
<feature type="domain" description="Acyl-CoA dehydrogenase/oxidase C-terminal" evidence="7">
    <location>
        <begin position="274"/>
        <end position="432"/>
    </location>
</feature>
<dbReference type="EMBL" id="AP019860">
    <property type="protein sequence ID" value="BBM81925.1"/>
    <property type="molecule type" value="Genomic_DNA"/>
</dbReference>
<evidence type="ECO:0000256" key="5">
    <source>
        <dbReference type="ARBA" id="ARBA00023002"/>
    </source>
</evidence>
<dbReference type="InterPro" id="IPR037069">
    <property type="entry name" value="AcylCoA_DH/ox_N_sf"/>
</dbReference>
<evidence type="ECO:0000256" key="4">
    <source>
        <dbReference type="ARBA" id="ARBA00022827"/>
    </source>
</evidence>
<proteinExistence type="inferred from homology"/>
<keyword evidence="12" id="KW-1185">Reference proteome</keyword>
<feature type="domain" description="Acyl-CoA oxidase/dehydrogenase middle" evidence="8">
    <location>
        <begin position="167"/>
        <end position="257"/>
    </location>
</feature>
<dbReference type="GO" id="GO:0003995">
    <property type="term" value="F:acyl-CoA dehydrogenase activity"/>
    <property type="evidence" value="ECO:0007669"/>
    <property type="project" value="InterPro"/>
</dbReference>
<dbReference type="PROSITE" id="PS00072">
    <property type="entry name" value="ACYL_COA_DH_1"/>
    <property type="match status" value="1"/>
</dbReference>
<dbReference type="PANTHER" id="PTHR43884">
    <property type="entry name" value="ACYL-COA DEHYDROGENASE"/>
    <property type="match status" value="1"/>
</dbReference>
<dbReference type="InterPro" id="IPR046373">
    <property type="entry name" value="Acyl-CoA_Oxase/DH_mid-dom_sf"/>
</dbReference>
<dbReference type="RefSeq" id="WP_151966185.1">
    <property type="nucleotide sequence ID" value="NZ_AP019860.1"/>
</dbReference>
<keyword evidence="3 6" id="KW-0285">Flavoprotein</keyword>
<dbReference type="Gene3D" id="1.10.540.10">
    <property type="entry name" value="Acyl-CoA dehydrogenase/oxidase, N-terminal domain"/>
    <property type="match status" value="1"/>
</dbReference>
<dbReference type="Pfam" id="PF21263">
    <property type="entry name" value="Acyl-CoA-dh_C"/>
    <property type="match status" value="1"/>
</dbReference>
<keyword evidence="4 6" id="KW-0274">FAD</keyword>
<feature type="domain" description="Acyl-CoA dehydrogenase-like C-terminal" evidence="10">
    <location>
        <begin position="491"/>
        <end position="567"/>
    </location>
</feature>
<dbReference type="Pfam" id="PF00441">
    <property type="entry name" value="Acyl-CoA_dh_1"/>
    <property type="match status" value="1"/>
</dbReference>
<dbReference type="InterPro" id="IPR006089">
    <property type="entry name" value="Acyl-CoA_DH_CS"/>
</dbReference>
<evidence type="ECO:0000256" key="3">
    <source>
        <dbReference type="ARBA" id="ARBA00022630"/>
    </source>
</evidence>
<gene>
    <name evidence="11" type="ORF">UABAM_00268</name>
</gene>
<organism evidence="11 12">
    <name type="scientific">Uabimicrobium amorphum</name>
    <dbReference type="NCBI Taxonomy" id="2596890"/>
    <lineage>
        <taxon>Bacteria</taxon>
        <taxon>Pseudomonadati</taxon>
        <taxon>Planctomycetota</taxon>
        <taxon>Candidatus Uabimicrobiia</taxon>
        <taxon>Candidatus Uabimicrobiales</taxon>
        <taxon>Candidatus Uabimicrobiaceae</taxon>
        <taxon>Candidatus Uabimicrobium</taxon>
    </lineage>
</organism>
<dbReference type="KEGG" id="uam:UABAM_00268"/>
<evidence type="ECO:0000256" key="6">
    <source>
        <dbReference type="RuleBase" id="RU362125"/>
    </source>
</evidence>
<dbReference type="InterPro" id="IPR009075">
    <property type="entry name" value="AcylCo_DH/oxidase_C"/>
</dbReference>
<keyword evidence="5 6" id="KW-0560">Oxidoreductase</keyword>
<dbReference type="InterPro" id="IPR049426">
    <property type="entry name" value="Acyl-CoA-dh-like_C"/>
</dbReference>
<dbReference type="InterPro" id="IPR036250">
    <property type="entry name" value="AcylCo_DH-like_C"/>
</dbReference>
<evidence type="ECO:0000256" key="1">
    <source>
        <dbReference type="ARBA" id="ARBA00001974"/>
    </source>
</evidence>
<dbReference type="Pfam" id="PF02770">
    <property type="entry name" value="Acyl-CoA_dh_M"/>
    <property type="match status" value="1"/>
</dbReference>
<reference evidence="11 12" key="1">
    <citation type="submission" date="2019-08" db="EMBL/GenBank/DDBJ databases">
        <title>Complete genome sequence of Candidatus Uab amorphum.</title>
        <authorList>
            <person name="Shiratori T."/>
            <person name="Suzuki S."/>
            <person name="Kakizawa Y."/>
            <person name="Ishida K."/>
        </authorList>
    </citation>
    <scope>NUCLEOTIDE SEQUENCE [LARGE SCALE GENOMIC DNA]</scope>
    <source>
        <strain evidence="11 12">SRT547</strain>
    </source>
</reference>
<evidence type="ECO:0000313" key="11">
    <source>
        <dbReference type="EMBL" id="BBM81925.1"/>
    </source>
</evidence>
<dbReference type="OrthoDB" id="9802447at2"/>
<dbReference type="InterPro" id="IPR006091">
    <property type="entry name" value="Acyl-CoA_Oxase/DH_mid-dom"/>
</dbReference>
<evidence type="ECO:0000259" key="9">
    <source>
        <dbReference type="Pfam" id="PF02771"/>
    </source>
</evidence>
<protein>
    <submittedName>
        <fullName evidence="11">Putative acyl-CoA dehydrogenase</fullName>
    </submittedName>
</protein>
<evidence type="ECO:0000259" key="8">
    <source>
        <dbReference type="Pfam" id="PF02770"/>
    </source>
</evidence>
<dbReference type="Gene3D" id="1.20.140.10">
    <property type="entry name" value="Butyryl-CoA Dehydrogenase, subunit A, domain 3"/>
    <property type="match status" value="2"/>
</dbReference>